<keyword evidence="2" id="KW-1185">Reference proteome</keyword>
<dbReference type="EMBL" id="MK797984">
    <property type="protein sequence ID" value="QCG76005.1"/>
    <property type="molecule type" value="Genomic_DNA"/>
</dbReference>
<gene>
    <name evidence="1" type="ORF">EST35_0123</name>
</gene>
<reference evidence="2" key="1">
    <citation type="journal article" date="2020" name="bioRxiv">
        <title>Integrative omics analysis of Pseudomonas aeruginosa virus PA5oct highlights the molecular complexity of jumbo phages.</title>
        <authorList>
            <person name="Lood C."/>
            <person name="Danis-Wlodarczyk K."/>
            <person name="Blasdel B.G."/>
            <person name="Jang H.B."/>
            <person name="Vandenheuvel D."/>
            <person name="Briers Y."/>
            <person name="Noben J.-P."/>
            <person name="van Noort V."/>
            <person name="Drulis-Kawa Z."/>
            <person name="Lavigne R."/>
        </authorList>
    </citation>
    <scope>NUCLEOTIDE SEQUENCE [LARGE SCALE GENOMIC DNA]</scope>
</reference>
<organism evidence="1 2">
    <name type="scientific">Pseudomonas phage vB_PaeM_PA5oct</name>
    <dbReference type="NCBI Taxonomy" id="2163605"/>
    <lineage>
        <taxon>Viruses</taxon>
        <taxon>Duplodnaviria</taxon>
        <taxon>Heunggongvirae</taxon>
        <taxon>Uroviricota</taxon>
        <taxon>Caudoviricetes</taxon>
        <taxon>Arenbergviridae</taxon>
        <taxon>Wroclawvirus</taxon>
        <taxon>Wroclawvirus PA5oct</taxon>
    </lineage>
</organism>
<sequence length="406" mass="44345">MYARNQVIQAADYNLFSSKIQNILGTGTGSYGYGQTVPVQQVAIGNIISASNWNTLFSTMQTIALHQGTSLLGAAWPAIVSSNNTIAAYNYDVMQPPGTLLPLGDALSLLETNRGKLANPTYTTKLTSSRPTSAPWDQSVYSEFTVTFNDNNHARQFFNTGGAIRITPQLTSPNTTISTKMKELLENINSVVFFGISAPSVPTNSKPCTKTFYELNNTYQTVFILKIDNVQMSVQAKLNSPSVISFYVIFTEFDTQTIVQGNLQFTVIEHISSAIYPVISPTYALLYNLTNSAAIVPTMNISGPNQVQQGASITGSAIFTFGYQAIVSEEIVFDGVAYPLPVGSNTTRTNSKGSVNYVRPNDPVVVNRTWTFSSNSGTVGQTQDITWRVTTYDNNTYTYTKTILII</sequence>
<name>A0A4Y5JUD0_9CAUD</name>
<evidence type="ECO:0000313" key="1">
    <source>
        <dbReference type="EMBL" id="QCG76005.1"/>
    </source>
</evidence>
<protein>
    <submittedName>
        <fullName evidence="1">Uncharacterized protein</fullName>
    </submittedName>
</protein>
<accession>A0A4Y5JUD0</accession>
<dbReference type="Proteomes" id="UP000316733">
    <property type="component" value="Segment"/>
</dbReference>
<proteinExistence type="predicted"/>
<evidence type="ECO:0000313" key="2">
    <source>
        <dbReference type="Proteomes" id="UP000316733"/>
    </source>
</evidence>